<dbReference type="SMART" id="SM01351">
    <property type="entry name" value="Aspzincin_M35"/>
    <property type="match status" value="1"/>
</dbReference>
<dbReference type="InterPro" id="IPR034108">
    <property type="entry name" value="Pept_M35-like_proteobacteria"/>
</dbReference>
<dbReference type="AlphaFoldDB" id="A0A3S1EZN9"/>
<dbReference type="SUPFAM" id="SSF55486">
    <property type="entry name" value="Metalloproteases ('zincins'), catalytic domain"/>
    <property type="match status" value="1"/>
</dbReference>
<evidence type="ECO:0000259" key="1">
    <source>
        <dbReference type="SMART" id="SM01351"/>
    </source>
</evidence>
<name>A0A3S1EZN9_9BURK</name>
<dbReference type="OrthoDB" id="8841651at2"/>
<proteinExistence type="predicted"/>
<gene>
    <name evidence="2" type="ORF">EJP67_09755</name>
</gene>
<accession>A0A3S1EZN9</accession>
<dbReference type="InterPro" id="IPR024079">
    <property type="entry name" value="MetalloPept_cat_dom_sf"/>
</dbReference>
<dbReference type="CDD" id="cd14744">
    <property type="entry name" value="PAAR_CT_2"/>
    <property type="match status" value="1"/>
</dbReference>
<dbReference type="GO" id="GO:0004222">
    <property type="term" value="F:metalloendopeptidase activity"/>
    <property type="evidence" value="ECO:0007669"/>
    <property type="project" value="InterPro"/>
</dbReference>
<dbReference type="CDD" id="cd11007">
    <property type="entry name" value="M35_like_1"/>
    <property type="match status" value="1"/>
</dbReference>
<evidence type="ECO:0000313" key="3">
    <source>
        <dbReference type="Proteomes" id="UP000281118"/>
    </source>
</evidence>
<dbReference type="Gene3D" id="3.40.390.10">
    <property type="entry name" value="Collagenase (Catalytic Domain)"/>
    <property type="match status" value="1"/>
</dbReference>
<dbReference type="Proteomes" id="UP000281118">
    <property type="component" value="Unassembled WGS sequence"/>
</dbReference>
<sequence length="334" mass="36242">MERKILVVGDPPAAGGRVLPYDGPMLDLYGHRVALIGGRAYCEGCNSVGIIAKAGGPRRPEFISEAALEGDVVICHCPVPQPILSTLQQTATYDDGAWYAVGAESSVASMASTHAVAHDQEIAASKKIVDEVVAHPAEAEQTENICPSMTNKEFAERMLELRDLAVALISKRRLPELARWDKEAQSRVKLWFGVADSSMREYLQKGLAACVQVLRGLEEKNFVRMSKETGKFLSCTLDTSPGVVAAVCKPETATHTIAIALEFCDLRPKSSEKDSQLSTLIHEVTHFTDCFDSVDTIYHLSQSLEAVKTNPAGMKTNADSLAGYVVFGEIFGRL</sequence>
<dbReference type="Pfam" id="PF14521">
    <property type="entry name" value="Aspzincin_M35"/>
    <property type="match status" value="1"/>
</dbReference>
<organism evidence="2 3">
    <name type="scientific">Variovorax guangxiensis</name>
    <dbReference type="NCBI Taxonomy" id="1775474"/>
    <lineage>
        <taxon>Bacteria</taxon>
        <taxon>Pseudomonadati</taxon>
        <taxon>Pseudomonadota</taxon>
        <taxon>Betaproteobacteria</taxon>
        <taxon>Burkholderiales</taxon>
        <taxon>Comamonadaceae</taxon>
        <taxon>Variovorax</taxon>
    </lineage>
</organism>
<reference evidence="2 3" key="1">
    <citation type="submission" date="2018-12" db="EMBL/GenBank/DDBJ databases">
        <title>The genome sequences of Variovorax guangxiensis DSM 27352.</title>
        <authorList>
            <person name="Gao J."/>
            <person name="Sun J."/>
        </authorList>
    </citation>
    <scope>NUCLEOTIDE SEQUENCE [LARGE SCALE GENOMIC DNA]</scope>
    <source>
        <strain evidence="2 3">DSM 27352</strain>
    </source>
</reference>
<protein>
    <recommendedName>
        <fullName evidence="1">Lysine-specific metallo-endopeptidase domain-containing protein</fullName>
    </recommendedName>
</protein>
<comment type="caution">
    <text evidence="2">The sequence shown here is derived from an EMBL/GenBank/DDBJ whole genome shotgun (WGS) entry which is preliminary data.</text>
</comment>
<dbReference type="InterPro" id="IPR029463">
    <property type="entry name" value="Lys_MEP"/>
</dbReference>
<feature type="domain" description="Lysine-specific metallo-endopeptidase" evidence="1">
    <location>
        <begin position="175"/>
        <end position="326"/>
    </location>
</feature>
<evidence type="ECO:0000313" key="2">
    <source>
        <dbReference type="EMBL" id="RUR67345.1"/>
    </source>
</evidence>
<dbReference type="EMBL" id="RXFT01000003">
    <property type="protein sequence ID" value="RUR67345.1"/>
    <property type="molecule type" value="Genomic_DNA"/>
</dbReference>